<name>A0A1H2CDY7_MUCMA</name>
<evidence type="ECO:0000313" key="2">
    <source>
        <dbReference type="Proteomes" id="UP000199679"/>
    </source>
</evidence>
<protein>
    <submittedName>
        <fullName evidence="1">RteC protein</fullName>
    </submittedName>
</protein>
<keyword evidence="2" id="KW-1185">Reference proteome</keyword>
<accession>A0A1H2CDY7</accession>
<dbReference type="STRING" id="652787.SAMN05216490_4920"/>
<organism evidence="1 2">
    <name type="scientific">Mucilaginibacter mallensis</name>
    <dbReference type="NCBI Taxonomy" id="652787"/>
    <lineage>
        <taxon>Bacteria</taxon>
        <taxon>Pseudomonadati</taxon>
        <taxon>Bacteroidota</taxon>
        <taxon>Sphingobacteriia</taxon>
        <taxon>Sphingobacteriales</taxon>
        <taxon>Sphingobacteriaceae</taxon>
        <taxon>Mucilaginibacter</taxon>
    </lineage>
</organism>
<proteinExistence type="predicted"/>
<sequence>MTDYGKARLVQLEEDIELFNEMGATAVKKLTGILNAVRVAMADLKDKVDNSSFKDIDEEIQFFKYVKPQFYAHHIYALELFKIDTDKPLGDQQVLRNYYEQELKFIRKFLNKHLFLYQYYLLDGSELDSSYFVRGKNQVNLLLSDGPDLDPLFSTACDYLFARFIAIEKLQEYLIQCLYHSNGMEPVAKFSKKKGPFKWTGDKSNLIELAYGIYDTVQINDGHVTIAEIIEWLEESLEVSLSRYYRRFTEIKMRKSISKTKYLDDLRDALAKHIAEGDAYKPLPLKSLSKPK</sequence>
<dbReference type="Proteomes" id="UP000199679">
    <property type="component" value="Chromosome I"/>
</dbReference>
<dbReference type="EMBL" id="LT629740">
    <property type="protein sequence ID" value="SDT68554.1"/>
    <property type="molecule type" value="Genomic_DNA"/>
</dbReference>
<evidence type="ECO:0000313" key="1">
    <source>
        <dbReference type="EMBL" id="SDT68554.1"/>
    </source>
</evidence>
<dbReference type="Pfam" id="PF09357">
    <property type="entry name" value="RteC"/>
    <property type="match status" value="1"/>
</dbReference>
<dbReference type="InterPro" id="IPR018534">
    <property type="entry name" value="Tet_reg_excision_RteC"/>
</dbReference>
<dbReference type="AlphaFoldDB" id="A0A1H2CDY7"/>
<gene>
    <name evidence="1" type="ORF">SAMN05216490_4920</name>
</gene>
<reference evidence="1 2" key="1">
    <citation type="submission" date="2016-10" db="EMBL/GenBank/DDBJ databases">
        <authorList>
            <person name="de Groot N.N."/>
        </authorList>
    </citation>
    <scope>NUCLEOTIDE SEQUENCE [LARGE SCALE GENOMIC DNA]</scope>
    <source>
        <strain evidence="1 2">MP1X4</strain>
    </source>
</reference>